<sequence length="78" mass="8782">MIDSAVGGTWMKTLEEAFELLEEVSLNAYQWQSDRPARGIYENHSIDTISALSAQMEALGRKMDNLNAFHTDYQVKSG</sequence>
<evidence type="ECO:0000313" key="2">
    <source>
        <dbReference type="Proteomes" id="UP001234297"/>
    </source>
</evidence>
<evidence type="ECO:0000313" key="1">
    <source>
        <dbReference type="EMBL" id="KAJ8615722.1"/>
    </source>
</evidence>
<gene>
    <name evidence="1" type="ORF">MRB53_035094</name>
</gene>
<dbReference type="Proteomes" id="UP001234297">
    <property type="component" value="Chromosome 12"/>
</dbReference>
<keyword evidence="2" id="KW-1185">Reference proteome</keyword>
<dbReference type="EMBL" id="CM056820">
    <property type="protein sequence ID" value="KAJ8615722.1"/>
    <property type="molecule type" value="Genomic_DNA"/>
</dbReference>
<reference evidence="1 2" key="1">
    <citation type="journal article" date="2022" name="Hortic Res">
        <title>A haplotype resolved chromosomal level avocado genome allows analysis of novel avocado genes.</title>
        <authorList>
            <person name="Nath O."/>
            <person name="Fletcher S.J."/>
            <person name="Hayward A."/>
            <person name="Shaw L.M."/>
            <person name="Masouleh A.K."/>
            <person name="Furtado A."/>
            <person name="Henry R.J."/>
            <person name="Mitter N."/>
        </authorList>
    </citation>
    <scope>NUCLEOTIDE SEQUENCE [LARGE SCALE GENOMIC DNA]</scope>
    <source>
        <strain evidence="2">cv. Hass</strain>
    </source>
</reference>
<name>A0ACC2K477_PERAE</name>
<comment type="caution">
    <text evidence="1">The sequence shown here is derived from an EMBL/GenBank/DDBJ whole genome shotgun (WGS) entry which is preliminary data.</text>
</comment>
<proteinExistence type="predicted"/>
<accession>A0ACC2K477</accession>
<organism evidence="1 2">
    <name type="scientific">Persea americana</name>
    <name type="common">Avocado</name>
    <dbReference type="NCBI Taxonomy" id="3435"/>
    <lineage>
        <taxon>Eukaryota</taxon>
        <taxon>Viridiplantae</taxon>
        <taxon>Streptophyta</taxon>
        <taxon>Embryophyta</taxon>
        <taxon>Tracheophyta</taxon>
        <taxon>Spermatophyta</taxon>
        <taxon>Magnoliopsida</taxon>
        <taxon>Magnoliidae</taxon>
        <taxon>Laurales</taxon>
        <taxon>Lauraceae</taxon>
        <taxon>Persea</taxon>
    </lineage>
</organism>
<protein>
    <submittedName>
        <fullName evidence="1">Uncharacterized protein</fullName>
    </submittedName>
</protein>